<evidence type="ECO:0000256" key="3">
    <source>
        <dbReference type="ARBA" id="ARBA00021539"/>
    </source>
</evidence>
<evidence type="ECO:0000256" key="5">
    <source>
        <dbReference type="ARBA" id="ARBA00022481"/>
    </source>
</evidence>
<dbReference type="Gene3D" id="3.10.610.10">
    <property type="entry name" value="GSPII I/J protein-like"/>
    <property type="match status" value="1"/>
</dbReference>
<protein>
    <recommendedName>
        <fullName evidence="3">Type II secretion system protein J</fullName>
    </recommendedName>
</protein>
<comment type="subcellular location">
    <subcellularLocation>
        <location evidence="1">Cell inner membrane</location>
        <topology evidence="1">Single-pass membrane protein</topology>
    </subcellularLocation>
</comment>
<feature type="transmembrane region" description="Helical" evidence="10">
    <location>
        <begin position="12"/>
        <end position="39"/>
    </location>
</feature>
<comment type="caution">
    <text evidence="11">The sequence shown here is derived from an EMBL/GenBank/DDBJ whole genome shotgun (WGS) entry which is preliminary data.</text>
</comment>
<keyword evidence="5" id="KW-0488">Methylation</keyword>
<dbReference type="InterPro" id="IPR010055">
    <property type="entry name" value="T2SS_protein-GspJ"/>
</dbReference>
<sequence>MTRARRSAEAGFTLVEVMVALMIFGLIAAAGVAILSFSIRAQAATGERLDDGAALARTLSVLSADLAQALPRQTRDEAGTPRPAFVGETTQLTLVRGGWSNIDAAPRASAQKILWAINNGNLVRIAWPRLDGAQPLPATPMLSEVRAMTLRYRFAGAWSDRWDGALGVALPQALELRLARADGRQYRAMLLVGTGYAADAPLQAGNAN</sequence>
<gene>
    <name evidence="11" type="primary">xcsJ</name>
    <name evidence="11" type="ORF">GCM10011380_25780</name>
</gene>
<keyword evidence="9 10" id="KW-0472">Membrane</keyword>
<dbReference type="RefSeq" id="WP_188659175.1">
    <property type="nucleotide sequence ID" value="NZ_BMIH01000003.1"/>
</dbReference>
<keyword evidence="7 10" id="KW-0812">Transmembrane</keyword>
<evidence type="ECO:0000256" key="9">
    <source>
        <dbReference type="ARBA" id="ARBA00023136"/>
    </source>
</evidence>
<evidence type="ECO:0000313" key="12">
    <source>
        <dbReference type="Proteomes" id="UP000623067"/>
    </source>
</evidence>
<proteinExistence type="inferred from homology"/>
<evidence type="ECO:0000256" key="1">
    <source>
        <dbReference type="ARBA" id="ARBA00004377"/>
    </source>
</evidence>
<dbReference type="PANTHER" id="PTHR39583">
    <property type="entry name" value="TYPE II SECRETION SYSTEM PROTEIN J-RELATED"/>
    <property type="match status" value="1"/>
</dbReference>
<dbReference type="GO" id="GO:0015627">
    <property type="term" value="C:type II protein secretion system complex"/>
    <property type="evidence" value="ECO:0007669"/>
    <property type="project" value="InterPro"/>
</dbReference>
<dbReference type="Pfam" id="PF11612">
    <property type="entry name" value="T2SSJ"/>
    <property type="match status" value="1"/>
</dbReference>
<dbReference type="InterPro" id="IPR045584">
    <property type="entry name" value="Pilin-like"/>
</dbReference>
<organism evidence="11 12">
    <name type="scientific">Sphingomonas metalli</name>
    <dbReference type="NCBI Taxonomy" id="1779358"/>
    <lineage>
        <taxon>Bacteria</taxon>
        <taxon>Pseudomonadati</taxon>
        <taxon>Pseudomonadota</taxon>
        <taxon>Alphaproteobacteria</taxon>
        <taxon>Sphingomonadales</taxon>
        <taxon>Sphingomonadaceae</taxon>
        <taxon>Sphingomonas</taxon>
    </lineage>
</organism>
<dbReference type="NCBIfam" id="TIGR01711">
    <property type="entry name" value="gspJ"/>
    <property type="match status" value="1"/>
</dbReference>
<evidence type="ECO:0000256" key="7">
    <source>
        <dbReference type="ARBA" id="ARBA00022692"/>
    </source>
</evidence>
<keyword evidence="8 10" id="KW-1133">Transmembrane helix</keyword>
<dbReference type="NCBIfam" id="TIGR02532">
    <property type="entry name" value="IV_pilin_GFxxxE"/>
    <property type="match status" value="1"/>
</dbReference>
<keyword evidence="4" id="KW-1003">Cell membrane</keyword>
<evidence type="ECO:0000313" key="11">
    <source>
        <dbReference type="EMBL" id="GGB35225.1"/>
    </source>
</evidence>
<dbReference type="InterPro" id="IPR051621">
    <property type="entry name" value="T2SS_protein_J"/>
</dbReference>
<dbReference type="EMBL" id="BMIH01000003">
    <property type="protein sequence ID" value="GGB35225.1"/>
    <property type="molecule type" value="Genomic_DNA"/>
</dbReference>
<evidence type="ECO:0000256" key="4">
    <source>
        <dbReference type="ARBA" id="ARBA00022475"/>
    </source>
</evidence>
<reference evidence="11" key="1">
    <citation type="journal article" date="2014" name="Int. J. Syst. Evol. Microbiol.">
        <title>Complete genome sequence of Corynebacterium casei LMG S-19264T (=DSM 44701T), isolated from a smear-ripened cheese.</title>
        <authorList>
            <consortium name="US DOE Joint Genome Institute (JGI-PGF)"/>
            <person name="Walter F."/>
            <person name="Albersmeier A."/>
            <person name="Kalinowski J."/>
            <person name="Ruckert C."/>
        </authorList>
    </citation>
    <scope>NUCLEOTIDE SEQUENCE</scope>
    <source>
        <strain evidence="11">CGMCC 1.15330</strain>
    </source>
</reference>
<dbReference type="AlphaFoldDB" id="A0A916T834"/>
<dbReference type="PANTHER" id="PTHR39583:SF2">
    <property type="entry name" value="TYPE II SECRETION SYSTEM PROTEIN J"/>
    <property type="match status" value="1"/>
</dbReference>
<comment type="similarity">
    <text evidence="2">Belongs to the GSP J family.</text>
</comment>
<dbReference type="Pfam" id="PF07963">
    <property type="entry name" value="N_methyl"/>
    <property type="match status" value="1"/>
</dbReference>
<dbReference type="PROSITE" id="PS00409">
    <property type="entry name" value="PROKAR_NTER_METHYL"/>
    <property type="match status" value="1"/>
</dbReference>
<keyword evidence="6" id="KW-0997">Cell inner membrane</keyword>
<evidence type="ECO:0000256" key="8">
    <source>
        <dbReference type="ARBA" id="ARBA00022989"/>
    </source>
</evidence>
<evidence type="ECO:0000256" key="10">
    <source>
        <dbReference type="SAM" id="Phobius"/>
    </source>
</evidence>
<accession>A0A916T834</accession>
<dbReference type="GO" id="GO:0005886">
    <property type="term" value="C:plasma membrane"/>
    <property type="evidence" value="ECO:0007669"/>
    <property type="project" value="UniProtKB-SubCell"/>
</dbReference>
<name>A0A916T834_9SPHN</name>
<dbReference type="InterPro" id="IPR012902">
    <property type="entry name" value="N_methyl_site"/>
</dbReference>
<reference evidence="11" key="2">
    <citation type="submission" date="2020-09" db="EMBL/GenBank/DDBJ databases">
        <authorList>
            <person name="Sun Q."/>
            <person name="Zhou Y."/>
        </authorList>
    </citation>
    <scope>NUCLEOTIDE SEQUENCE</scope>
    <source>
        <strain evidence="11">CGMCC 1.15330</strain>
    </source>
</reference>
<dbReference type="SUPFAM" id="SSF54523">
    <property type="entry name" value="Pili subunits"/>
    <property type="match status" value="1"/>
</dbReference>
<evidence type="ECO:0000256" key="2">
    <source>
        <dbReference type="ARBA" id="ARBA00011084"/>
    </source>
</evidence>
<dbReference type="GO" id="GO:0015628">
    <property type="term" value="P:protein secretion by the type II secretion system"/>
    <property type="evidence" value="ECO:0007669"/>
    <property type="project" value="InterPro"/>
</dbReference>
<evidence type="ECO:0000256" key="6">
    <source>
        <dbReference type="ARBA" id="ARBA00022519"/>
    </source>
</evidence>
<dbReference type="Proteomes" id="UP000623067">
    <property type="component" value="Unassembled WGS sequence"/>
</dbReference>
<keyword evidence="12" id="KW-1185">Reference proteome</keyword>